<dbReference type="RefSeq" id="WP_038679799.1">
    <property type="nucleotide sequence ID" value="NZ_BJMC01000027.1"/>
</dbReference>
<evidence type="ECO:0000313" key="9">
    <source>
        <dbReference type="Proteomes" id="UP000030300"/>
    </source>
</evidence>
<keyword evidence="5" id="KW-0812">Transmembrane</keyword>
<dbReference type="KEGG" id="psim:KR76_16580"/>
<dbReference type="GO" id="GO:0033214">
    <property type="term" value="P:siderophore-iron import into cell"/>
    <property type="evidence" value="ECO:0007669"/>
    <property type="project" value="TreeGrafter"/>
</dbReference>
<dbReference type="eggNOG" id="COG0609">
    <property type="taxonomic scope" value="Bacteria"/>
</dbReference>
<evidence type="ECO:0000256" key="3">
    <source>
        <dbReference type="ARBA" id="ARBA00022448"/>
    </source>
</evidence>
<keyword evidence="4" id="KW-1003">Cell membrane</keyword>
<dbReference type="Gene3D" id="1.10.3470.10">
    <property type="entry name" value="ABC transporter involved in vitamin B12 uptake, BtuC"/>
    <property type="match status" value="1"/>
</dbReference>
<sequence>MTEAQAPARRGVRAGRPAGLGVLLVLLLGVVFLSITQGSREIGLHDVLDALRHLSAVTTDDTVTVRLRVPRTILGVLVGAALGVAGAILQGLTRNPLADPSIMGIESGAALAVVLGITAGGLTAIEVHVVLAFVGALAATALVYGVGSLGRDGATPVKMALAGAAITAGLSAVTIGLLLTDLQAQNEFRFWQVGSLSGRYAPIVTGVAPVLLVALAVGLLCGRPLNALALGDDAARGLGISLTRTRIGLFAVVAVLCGAATAACGPIVFVGLVVPHVARAICGPDYRWILPYCLLLGPLLLLGADILGRVLGSPGELQVGVVLGVLGAPFFIALVRSTRLAEL</sequence>
<gene>
    <name evidence="8" type="ORF">KR76_16580</name>
</gene>
<keyword evidence="6" id="KW-1133">Transmembrane helix</keyword>
<proteinExistence type="inferred from homology"/>
<dbReference type="GO" id="GO:0022857">
    <property type="term" value="F:transmembrane transporter activity"/>
    <property type="evidence" value="ECO:0007669"/>
    <property type="project" value="InterPro"/>
</dbReference>
<evidence type="ECO:0000256" key="2">
    <source>
        <dbReference type="ARBA" id="ARBA00007935"/>
    </source>
</evidence>
<dbReference type="InterPro" id="IPR000522">
    <property type="entry name" value="ABC_transptr_permease_BtuC"/>
</dbReference>
<comment type="similarity">
    <text evidence="2">Belongs to the binding-protein-dependent transport system permease family. FecCD subfamily.</text>
</comment>
<accession>A0A0A1DKQ2</accession>
<keyword evidence="9" id="KW-1185">Reference proteome</keyword>
<dbReference type="Proteomes" id="UP000030300">
    <property type="component" value="Chromosome"/>
</dbReference>
<dbReference type="HOGENOM" id="CLU_013016_1_0_11"/>
<dbReference type="STRING" id="2045.KR76_16580"/>
<organism evidence="8 9">
    <name type="scientific">Nocardioides simplex</name>
    <name type="common">Arthrobacter simplex</name>
    <dbReference type="NCBI Taxonomy" id="2045"/>
    <lineage>
        <taxon>Bacteria</taxon>
        <taxon>Bacillati</taxon>
        <taxon>Actinomycetota</taxon>
        <taxon>Actinomycetes</taxon>
        <taxon>Propionibacteriales</taxon>
        <taxon>Nocardioidaceae</taxon>
        <taxon>Pimelobacter</taxon>
    </lineage>
</organism>
<dbReference type="Pfam" id="PF01032">
    <property type="entry name" value="FecCD"/>
    <property type="match status" value="1"/>
</dbReference>
<dbReference type="PANTHER" id="PTHR30472">
    <property type="entry name" value="FERRIC ENTEROBACTIN TRANSPORT SYSTEM PERMEASE PROTEIN"/>
    <property type="match status" value="1"/>
</dbReference>
<dbReference type="SUPFAM" id="SSF81345">
    <property type="entry name" value="ABC transporter involved in vitamin B12 uptake, BtuC"/>
    <property type="match status" value="1"/>
</dbReference>
<evidence type="ECO:0000256" key="6">
    <source>
        <dbReference type="ARBA" id="ARBA00022989"/>
    </source>
</evidence>
<dbReference type="AlphaFoldDB" id="A0A0A1DKQ2"/>
<dbReference type="GeneID" id="96610445"/>
<protein>
    <submittedName>
        <fullName evidence="8">ABC-type Fe3+-siderophore transport system, permease component</fullName>
    </submittedName>
</protein>
<dbReference type="InterPro" id="IPR037294">
    <property type="entry name" value="ABC_BtuC-like"/>
</dbReference>
<evidence type="ECO:0000256" key="4">
    <source>
        <dbReference type="ARBA" id="ARBA00022475"/>
    </source>
</evidence>
<dbReference type="OrthoDB" id="9782305at2"/>
<evidence type="ECO:0000256" key="1">
    <source>
        <dbReference type="ARBA" id="ARBA00004651"/>
    </source>
</evidence>
<evidence type="ECO:0000256" key="7">
    <source>
        <dbReference type="ARBA" id="ARBA00023136"/>
    </source>
</evidence>
<reference evidence="8 9" key="1">
    <citation type="journal article" date="2015" name="Genome Announc.">
        <title>Complete Genome Sequence of Steroid-Transforming Nocardioides simplex VKM Ac-2033D.</title>
        <authorList>
            <person name="Shtratnikova V.Y."/>
            <person name="Schelkunov M.I."/>
            <person name="Pekov Y.A."/>
            <person name="Fokina V.V."/>
            <person name="Logacheva M.D."/>
            <person name="Sokolov S.L."/>
            <person name="Bragin E.Y."/>
            <person name="Ashapkin V.V."/>
            <person name="Donova M.V."/>
        </authorList>
    </citation>
    <scope>NUCLEOTIDE SEQUENCE [LARGE SCALE GENOMIC DNA]</scope>
    <source>
        <strain evidence="8 9">VKM Ac-2033D</strain>
    </source>
</reference>
<dbReference type="PANTHER" id="PTHR30472:SF1">
    <property type="entry name" value="FE(3+) DICITRATE TRANSPORT SYSTEM PERMEASE PROTEIN FECC-RELATED"/>
    <property type="match status" value="1"/>
</dbReference>
<dbReference type="EMBL" id="CP009896">
    <property type="protein sequence ID" value="AIY17976.1"/>
    <property type="molecule type" value="Genomic_DNA"/>
</dbReference>
<dbReference type="GO" id="GO:0005886">
    <property type="term" value="C:plasma membrane"/>
    <property type="evidence" value="ECO:0007669"/>
    <property type="project" value="UniProtKB-SubCell"/>
</dbReference>
<dbReference type="CDD" id="cd06550">
    <property type="entry name" value="TM_ABC_iron-siderophores_like"/>
    <property type="match status" value="1"/>
</dbReference>
<dbReference type="FunFam" id="1.10.3470.10:FF:000001">
    <property type="entry name" value="Vitamin B12 ABC transporter permease BtuC"/>
    <property type="match status" value="1"/>
</dbReference>
<evidence type="ECO:0000313" key="8">
    <source>
        <dbReference type="EMBL" id="AIY17976.1"/>
    </source>
</evidence>
<evidence type="ECO:0000256" key="5">
    <source>
        <dbReference type="ARBA" id="ARBA00022692"/>
    </source>
</evidence>
<name>A0A0A1DKQ2_NOCSI</name>
<comment type="subcellular location">
    <subcellularLocation>
        <location evidence="1">Cell membrane</location>
        <topology evidence="1">Multi-pass membrane protein</topology>
    </subcellularLocation>
</comment>
<keyword evidence="7" id="KW-0472">Membrane</keyword>
<keyword evidence="3" id="KW-0813">Transport</keyword>